<gene>
    <name evidence="5" type="ORF">CLV30_1122</name>
</gene>
<evidence type="ECO:0000256" key="2">
    <source>
        <dbReference type="SAM" id="MobiDB-lite"/>
    </source>
</evidence>
<keyword evidence="1" id="KW-0732">Signal</keyword>
<feature type="domain" description="Calcineurin-like phosphoesterase" evidence="3">
    <location>
        <begin position="1819"/>
        <end position="2014"/>
    </location>
</feature>
<dbReference type="Pfam" id="PF00149">
    <property type="entry name" value="Metallophos"/>
    <property type="match status" value="2"/>
</dbReference>
<evidence type="ECO:0000313" key="5">
    <source>
        <dbReference type="EMBL" id="PSL01763.1"/>
    </source>
</evidence>
<evidence type="ECO:0000313" key="6">
    <source>
        <dbReference type="Proteomes" id="UP000243528"/>
    </source>
</evidence>
<keyword evidence="6" id="KW-1185">Reference proteome</keyword>
<dbReference type="PANTHER" id="PTHR43143:SF1">
    <property type="entry name" value="SERINE_THREONINE-PROTEIN PHOSPHATASE CPPED1"/>
    <property type="match status" value="1"/>
</dbReference>
<feature type="domain" description="Calcineurin-like phosphoesterase" evidence="3">
    <location>
        <begin position="840"/>
        <end position="1007"/>
    </location>
</feature>
<reference evidence="5 6" key="1">
    <citation type="submission" date="2018-03" db="EMBL/GenBank/DDBJ databases">
        <title>Genomic Encyclopedia of Archaeal and Bacterial Type Strains, Phase II (KMG-II): from individual species to whole genera.</title>
        <authorList>
            <person name="Goeker M."/>
        </authorList>
    </citation>
    <scope>NUCLEOTIDE SEQUENCE [LARGE SCALE GENOMIC DNA]</scope>
    <source>
        <strain evidence="5 6">DSM 45211</strain>
    </source>
</reference>
<feature type="region of interest" description="Disordered" evidence="2">
    <location>
        <begin position="1685"/>
        <end position="1713"/>
    </location>
</feature>
<dbReference type="EMBL" id="PYGE01000012">
    <property type="protein sequence ID" value="PSL01763.1"/>
    <property type="molecule type" value="Genomic_DNA"/>
</dbReference>
<protein>
    <submittedName>
        <fullName evidence="5">3',5'-cyclic AMP phosphodiesterase CpdA</fullName>
    </submittedName>
</protein>
<evidence type="ECO:0000259" key="4">
    <source>
        <dbReference type="Pfam" id="PF16656"/>
    </source>
</evidence>
<evidence type="ECO:0000256" key="1">
    <source>
        <dbReference type="ARBA" id="ARBA00022729"/>
    </source>
</evidence>
<dbReference type="Gene3D" id="2.60.120.200">
    <property type="match status" value="1"/>
</dbReference>
<organism evidence="5 6">
    <name type="scientific">Haloactinopolyspora alba</name>
    <dbReference type="NCBI Taxonomy" id="648780"/>
    <lineage>
        <taxon>Bacteria</taxon>
        <taxon>Bacillati</taxon>
        <taxon>Actinomycetota</taxon>
        <taxon>Actinomycetes</taxon>
        <taxon>Jiangellales</taxon>
        <taxon>Jiangellaceae</taxon>
        <taxon>Haloactinopolyspora</taxon>
    </lineage>
</organism>
<feature type="region of interest" description="Disordered" evidence="2">
    <location>
        <begin position="34"/>
        <end position="56"/>
    </location>
</feature>
<dbReference type="InterPro" id="IPR008963">
    <property type="entry name" value="Purple_acid_Pase-like_N"/>
</dbReference>
<dbReference type="GO" id="GO:0046872">
    <property type="term" value="F:metal ion binding"/>
    <property type="evidence" value="ECO:0007669"/>
    <property type="project" value="InterPro"/>
</dbReference>
<dbReference type="InterPro" id="IPR015914">
    <property type="entry name" value="PAPs_N"/>
</dbReference>
<dbReference type="InterPro" id="IPR004843">
    <property type="entry name" value="Calcineurin-like_PHP"/>
</dbReference>
<comment type="caution">
    <text evidence="5">The sequence shown here is derived from an EMBL/GenBank/DDBJ whole genome shotgun (WGS) entry which is preliminary data.</text>
</comment>
<dbReference type="PANTHER" id="PTHR43143">
    <property type="entry name" value="METALLOPHOSPHOESTERASE, CALCINEURIN SUPERFAMILY"/>
    <property type="match status" value="1"/>
</dbReference>
<dbReference type="Gene3D" id="2.160.20.110">
    <property type="match status" value="2"/>
</dbReference>
<sequence length="2183" mass="232195">MSVEEGLRVRMSLARILTAVTLAGAVLVPLGSPPSPATATTQQPSASEGLDGSGTASDPYLIGTEADLVQWAELLNAGDPDYTGAKTFQLTADIALTGPVPMVRDFDGVLDGAGHTVSGYTADVDLPATDPAAFRAGFILRNDGTIRNLTLDDLDVTCSGSNGAETGHTCAGLVADNHGAIVASAVHGTVDAPGFEKVAGIAGGNYGGTIRDTVFTGEVTAKFMPGGIASYSNGGAVVERTVVDADLVATSTEPTAGRDGQRGNDAGLVVAYSNGITVRDNVVTGGSISYAYPGETTGFYGRISGYDGYSNDLSGNHAYADVLINGDTVTGTATGQNGADVSADTLRDQGFYATLGFDFETVWQLDPDTGLPVLREPVSTEPVPPLQGSGTAEDPYLITTEAEFHNWAALVNDPTNIGHSGERHYRLAADITLTRPFAMVNEFRGTFDGAGHTISGLTLDTDLSTRSVAAMVVENSGVIENLVLTGVDVTMSGDRGPVTGPTAAALVARNHGDGVVQSVAVQGRIEAPGAEKGAGLVGENQGGTIRDCSFEGTVRANLMAAGVVAYNNGNGTVQRCLVDADVHTMSTEPVEGRDEQRGNDAALVLAYPNTGTVQANVAYGGSINYAYPGETSGFYGRITGYDGYSRILRDNLASQDITINGETVSGLATDPNGADRTAAQLAERGTYEDLGWDFGYTWGWNAERSRPVLEYADTSMRPDRITVTFNGDAGTRKGFSWYTRDEAAEPVVRLSTAPDLADAVEIAADTEVLPDGVRYTALADGLVPGATYYYRVGDAATGNISAVGTFRTAPDEGAFSFVSLTDTQSQNTAEAQVSAETMAKSLATVPDAAFMLHGGDVVEDGTNEKMWKDMLNLAGGSLTRTTVAPAPGNHDAGAGAFVDHFNLPHHGDTTDGTYYSFDYSNAHVAVLNTNEDPETGVSQEQLDWLRDDVTAARERGAEWIIVTMHKGPYTTGVHLDDPDVVAMRDTVVPLMDELDIDLVLQGHDHIYSRTEHLAYDPEGVANARPVETSRYTELVGGKRIEYSVSPDGTRYLLPNTAGAKHYDQATDPNGIDMDAYLGLFDRSDQGRKNTASERNAQYFAGVSVDGDRLEVMMYQIKDRAQPFALEGFGIDREVTPVVEAIEALPDPADATSADQPAVTAARTAYDELSRGQQSAVTNAGRLAAVEHALAAVDGAVPWHVDGAGHRQSIAVRNTTGSAVEDTPVLLRLDDVPPGTAAGELQLVDAVGHPVPYEIEHWDPAGTSTVWARMADVGAESASHLWAYYGAAAPSNDPADVWRGDHLLVEHFDRSTAPGERLTDSTGRRTGTVRGAGLTAHTTPGGTRAADFAGTKVRYGDVGGGLDQITVSAVVRPDSEQPADLSAIVAKDMLGNGGNDTFRLGLDAAQQKLLATHVGVWYSSNSTARRGSEGAVELPGDGEPHLLTLSYDGMTFTVFLDGELVHQNFAEYRTTLGGPDTPTTIGAFSDPGRIRGGFSGTIDEVQLTGNRTSPDLERFRYGTWFGDAVGYGAVRERSDDAVDLGVSLPMAGSAADAGPVTVDGVLTEDASLTATVDGRDHDLGTVGAGEFTVDVPVYAVGEQAVTLTASSGDGDTDTAEVTLEVTDTAAPSTPEVSDTSVDGVVVPGHDEARLDAEVDAGTGEPTSVQFMRSRAVQLDADQVTMRSGTTDARLPDDVRPTDGEVSGEPFTTTEGNGVTPYQVFDVELTRKQQVRAESYRLRWTGKAEREVTAYYWDHAQGSWVEAGSAYGPDGETASMDIDMPRKTALRDGELTLLLWRGLDEDPAERDSYDPRPGEFDFSYAIIPDTQLYAQSYPGIFRQQTEHIAEQADVNKTAMALHLGDVVNRPWLSEEYQWRAGDAAMDVLDDAGVPYAITWGNHDYDNGTNSRILYERWFSADRLRESAGEMWGGSKGIDDAYYLMERNGAKIMVLTVGYFANDEDLAWAAEAIEAHPDHSVILVTHSYTGTPGGLSGEGPRLRDTLVAPYDNVKLILSGHVSGVGMHYEEIDGRPVYGVLTNYQGLPFGGLGFLRHLKFDVENDLAYFTTYSPYTGETTSPYGDRQMTGPGGYHQRDADNFVIPVDLGGTSVRTLTTSSLSLATEPDEPIGDPVQLVGPDVASVELRRPDLRPRTRVRWYAEVTDAAGHRTVSEHRSFAVERYRPGLPRE</sequence>
<dbReference type="GO" id="GO:0003993">
    <property type="term" value="F:acid phosphatase activity"/>
    <property type="evidence" value="ECO:0007669"/>
    <property type="project" value="InterPro"/>
</dbReference>
<dbReference type="InterPro" id="IPR013320">
    <property type="entry name" value="ConA-like_dom_sf"/>
</dbReference>
<dbReference type="Gene3D" id="2.60.40.380">
    <property type="entry name" value="Purple acid phosphatase-like, N-terminal"/>
    <property type="match status" value="1"/>
</dbReference>
<dbReference type="Gene3D" id="3.60.21.10">
    <property type="match status" value="2"/>
</dbReference>
<dbReference type="InterPro" id="IPR051918">
    <property type="entry name" value="STPP_CPPED1"/>
</dbReference>
<dbReference type="Proteomes" id="UP000243528">
    <property type="component" value="Unassembled WGS sequence"/>
</dbReference>
<dbReference type="InterPro" id="IPR029052">
    <property type="entry name" value="Metallo-depent_PP-like"/>
</dbReference>
<name>A0A2P8DX18_9ACTN</name>
<dbReference type="SUPFAM" id="SSF56300">
    <property type="entry name" value="Metallo-dependent phosphatases"/>
    <property type="match status" value="2"/>
</dbReference>
<dbReference type="Pfam" id="PF16656">
    <property type="entry name" value="Pur_ac_phosph_N"/>
    <property type="match status" value="1"/>
</dbReference>
<feature type="compositionally biased region" description="Basic and acidic residues" evidence="2">
    <location>
        <begin position="1688"/>
        <end position="1697"/>
    </location>
</feature>
<proteinExistence type="predicted"/>
<feature type="compositionally biased region" description="Low complexity" evidence="2">
    <location>
        <begin position="37"/>
        <end position="47"/>
    </location>
</feature>
<dbReference type="SUPFAM" id="SSF49899">
    <property type="entry name" value="Concanavalin A-like lectins/glucanases"/>
    <property type="match status" value="1"/>
</dbReference>
<evidence type="ECO:0000259" key="3">
    <source>
        <dbReference type="Pfam" id="PF00149"/>
    </source>
</evidence>
<accession>A0A2P8DX18</accession>
<feature type="domain" description="Purple acid phosphatase N-terminal" evidence="4">
    <location>
        <begin position="718"/>
        <end position="808"/>
    </location>
</feature>
<dbReference type="SUPFAM" id="SSF49363">
    <property type="entry name" value="Purple acid phosphatase, N-terminal domain"/>
    <property type="match status" value="1"/>
</dbReference>